<protein>
    <submittedName>
        <fullName evidence="1">Uncharacterized protein</fullName>
    </submittedName>
</protein>
<dbReference type="Proteomes" id="UP000469724">
    <property type="component" value="Unassembled WGS sequence"/>
</dbReference>
<evidence type="ECO:0000313" key="2">
    <source>
        <dbReference type="Proteomes" id="UP000469724"/>
    </source>
</evidence>
<proteinExistence type="predicted"/>
<dbReference type="AlphaFoldDB" id="A0A7K3NHB4"/>
<name>A0A7K3NHB4_9BACT</name>
<dbReference type="EMBL" id="JAAGRQ010000006">
    <property type="protein sequence ID" value="NDY55578.1"/>
    <property type="molecule type" value="Genomic_DNA"/>
</dbReference>
<gene>
    <name evidence="1" type="ORF">G3N56_02310</name>
</gene>
<evidence type="ECO:0000313" key="1">
    <source>
        <dbReference type="EMBL" id="NDY55578.1"/>
    </source>
</evidence>
<dbReference type="RefSeq" id="WP_163300633.1">
    <property type="nucleotide sequence ID" value="NZ_JAAGRQ010000006.1"/>
</dbReference>
<comment type="caution">
    <text evidence="1">The sequence shown here is derived from an EMBL/GenBank/DDBJ whole genome shotgun (WGS) entry which is preliminary data.</text>
</comment>
<organism evidence="1 2">
    <name type="scientific">Desulfolutivibrio sulfodismutans</name>
    <dbReference type="NCBI Taxonomy" id="63561"/>
    <lineage>
        <taxon>Bacteria</taxon>
        <taxon>Pseudomonadati</taxon>
        <taxon>Thermodesulfobacteriota</taxon>
        <taxon>Desulfovibrionia</taxon>
        <taxon>Desulfovibrionales</taxon>
        <taxon>Desulfovibrionaceae</taxon>
        <taxon>Desulfolutivibrio</taxon>
    </lineage>
</organism>
<reference evidence="1 2" key="1">
    <citation type="submission" date="2020-02" db="EMBL/GenBank/DDBJ databases">
        <title>Comparative genomics of sulfur disproportionating microorganisms.</title>
        <authorList>
            <person name="Ward L.M."/>
            <person name="Bertran E."/>
            <person name="Johnston D.T."/>
        </authorList>
    </citation>
    <scope>NUCLEOTIDE SEQUENCE [LARGE SCALE GENOMIC DNA]</scope>
    <source>
        <strain evidence="1 2">DSM 3696</strain>
    </source>
</reference>
<accession>A0A7K3NHB4</accession>
<sequence length="366" mass="41043">MINHNFTNQLLLVAVFIHQCFFNCNAVFANILYEYEIIQCVQDADGCSVRSSNNSGDVIIESFSQYSQLPLSLYKHKSKEYKTFDIHFVGEDTRILDDGSVHGVGLQEDTSGVSWRKPFRLSADGETNWVDVESEGVYKFIFCDGKVNALGTIAVYGYYPGYYNNDYYIYVILRDGAKNRFDSEASKKIIHITNNNTIVLSDGYIDFDTKTFNPFVITPVPGEEISSVYAHSASDNGVVVLTYVSAIGGLVCYEYGYYNIKTDTFKKGENSFNLAYASFLSVNNDFSFVGQSCPGYGCQAVLAKNDNFYYLDSLVEKRDNDFFDVAWTISDTGFIGGLTNSKKAFLAWPKNNFSGICPVYNLLLGE</sequence>
<keyword evidence="2" id="KW-1185">Reference proteome</keyword>